<evidence type="ECO:0000313" key="3">
    <source>
        <dbReference type="Proteomes" id="UP000186309"/>
    </source>
</evidence>
<dbReference type="OrthoDB" id="208619at2"/>
<accession>A0A1U7CVJ2</accession>
<evidence type="ECO:0000259" key="1">
    <source>
        <dbReference type="Pfam" id="PF13472"/>
    </source>
</evidence>
<protein>
    <recommendedName>
        <fullName evidence="1">SGNH hydrolase-type esterase domain-containing protein</fullName>
    </recommendedName>
</protein>
<dbReference type="STRING" id="1387353.BSF38_04459"/>
<keyword evidence="3" id="KW-1185">Reference proteome</keyword>
<feature type="domain" description="SGNH hydrolase-type esterase" evidence="1">
    <location>
        <begin position="153"/>
        <end position="363"/>
    </location>
</feature>
<dbReference type="InterPro" id="IPR013830">
    <property type="entry name" value="SGNH_hydro"/>
</dbReference>
<gene>
    <name evidence="2" type="ORF">BSF38_04459</name>
</gene>
<dbReference type="Proteomes" id="UP000186309">
    <property type="component" value="Chromosome"/>
</dbReference>
<dbReference type="KEGG" id="pbor:BSF38_04459"/>
<name>A0A1U7CVJ2_9BACT</name>
<organism evidence="2 3">
    <name type="scientific">Paludisphaera borealis</name>
    <dbReference type="NCBI Taxonomy" id="1387353"/>
    <lineage>
        <taxon>Bacteria</taxon>
        <taxon>Pseudomonadati</taxon>
        <taxon>Planctomycetota</taxon>
        <taxon>Planctomycetia</taxon>
        <taxon>Isosphaerales</taxon>
        <taxon>Isosphaeraceae</taxon>
        <taxon>Paludisphaera</taxon>
    </lineage>
</organism>
<dbReference type="EMBL" id="CP019082">
    <property type="protein sequence ID" value="APW62903.1"/>
    <property type="molecule type" value="Genomic_DNA"/>
</dbReference>
<dbReference type="SUPFAM" id="SSF52266">
    <property type="entry name" value="SGNH hydrolase"/>
    <property type="match status" value="1"/>
</dbReference>
<dbReference type="InterPro" id="IPR036514">
    <property type="entry name" value="SGNH_hydro_sf"/>
</dbReference>
<dbReference type="RefSeq" id="WP_076349332.1">
    <property type="nucleotide sequence ID" value="NZ_CP019082.1"/>
</dbReference>
<sequence>MNANSSRSKTTREQGWSWRRAKDGVPFLACASLLAISTIQPETDLLRVAKGKTRVGRELRHVETGGYYEQLIGKSGLSERDAVVDDENGQPPPGWVPSGASGIVDSDPTYLRWRMKPNLDMVWNGAPFHTNSRGYRTPEVSLDKPADVYRIVVIGSSNTMGHGVTDDEAYPRLLETWLQGLPDLGRRVEVVNLAVSGDSPSRRLLRMSMEAERYQPDWILCDASILDPSLEERHLDAIVHTDPRPTVPLEYVAAALRRSKVSAGDSPEEFQRKIRFELKALLDGAYGGWGDFSRRTGLPVTVVMLPRADEKRDNPIMQKLMHGYVRRYRLDCLDLSAAFGDLRVDEFRVSAWDKHPSVKGHQVIFQALRDALAARGTLPGLRLPE</sequence>
<dbReference type="Pfam" id="PF13472">
    <property type="entry name" value="Lipase_GDSL_2"/>
    <property type="match status" value="1"/>
</dbReference>
<dbReference type="Gene3D" id="3.40.50.1110">
    <property type="entry name" value="SGNH hydrolase"/>
    <property type="match status" value="1"/>
</dbReference>
<evidence type="ECO:0000313" key="2">
    <source>
        <dbReference type="EMBL" id="APW62903.1"/>
    </source>
</evidence>
<dbReference type="GO" id="GO:0016788">
    <property type="term" value="F:hydrolase activity, acting on ester bonds"/>
    <property type="evidence" value="ECO:0007669"/>
    <property type="project" value="UniProtKB-ARBA"/>
</dbReference>
<reference evidence="3" key="1">
    <citation type="submission" date="2016-12" db="EMBL/GenBank/DDBJ databases">
        <title>Comparative genomics of four Isosphaeraceae planctomycetes: a common pool of plasmids and glycoside hydrolase genes.</title>
        <authorList>
            <person name="Ivanova A."/>
        </authorList>
    </citation>
    <scope>NUCLEOTIDE SEQUENCE [LARGE SCALE GENOMIC DNA]</scope>
    <source>
        <strain evidence="3">PX4</strain>
    </source>
</reference>
<proteinExistence type="predicted"/>
<dbReference type="AlphaFoldDB" id="A0A1U7CVJ2"/>